<dbReference type="EMBL" id="JAFLQW010000166">
    <property type="protein sequence ID" value="MBO0348689.1"/>
    <property type="molecule type" value="Genomic_DNA"/>
</dbReference>
<protein>
    <submittedName>
        <fullName evidence="1">DUF4157 domain-containing protein</fullName>
    </submittedName>
</protein>
<reference evidence="1 2" key="1">
    <citation type="submission" date="2021-03" db="EMBL/GenBank/DDBJ databases">
        <title>Metabolic Capacity of the Antarctic Cyanobacterium Phormidium pseudopriestleyi that Sustains Oxygenic Photosynthesis in the Presence of Hydrogen Sulfide.</title>
        <authorList>
            <person name="Lumian J.E."/>
            <person name="Jungblut A.D."/>
            <person name="Dillon M.L."/>
            <person name="Hawes I."/>
            <person name="Doran P.T."/>
            <person name="Mackey T.J."/>
            <person name="Dick G.J."/>
            <person name="Grettenberger C.L."/>
            <person name="Sumner D.Y."/>
        </authorList>
    </citation>
    <scope>NUCLEOTIDE SEQUENCE [LARGE SCALE GENOMIC DNA]</scope>
    <source>
        <strain evidence="1 2">FRX01</strain>
    </source>
</reference>
<organism evidence="1 2">
    <name type="scientific">Phormidium pseudopriestleyi FRX01</name>
    <dbReference type="NCBI Taxonomy" id="1759528"/>
    <lineage>
        <taxon>Bacteria</taxon>
        <taxon>Bacillati</taxon>
        <taxon>Cyanobacteriota</taxon>
        <taxon>Cyanophyceae</taxon>
        <taxon>Oscillatoriophycideae</taxon>
        <taxon>Oscillatoriales</taxon>
        <taxon>Oscillatoriaceae</taxon>
        <taxon>Phormidium</taxon>
    </lineage>
</organism>
<gene>
    <name evidence="1" type="ORF">J0895_06155</name>
</gene>
<keyword evidence="2" id="KW-1185">Reference proteome</keyword>
<comment type="caution">
    <text evidence="1">The sequence shown here is derived from an EMBL/GenBank/DDBJ whole genome shotgun (WGS) entry which is preliminary data.</text>
</comment>
<sequence length="219" mass="24800">MLTSRKVNLIGACLGFVTVGFGAFSNPTINPESHTCPDVQTIGGQICRGQVPKEMPEEAWGQFGAVAYQAAAEVMRSNNSEPQPLTETQKQYLRPHFGDLVDRVEVVYNATLMEDWVAASFKINVGESNAQVYGNTIYIKKEMNEKDFEQLVLLSHELIHCQQHEQLGSLGNFGYHYFKEYKKAGENYRNNQLEVEAFDFEKEFAESLSKKMPGSYRPR</sequence>
<evidence type="ECO:0000313" key="2">
    <source>
        <dbReference type="Proteomes" id="UP000664844"/>
    </source>
</evidence>
<dbReference type="Proteomes" id="UP000664844">
    <property type="component" value="Unassembled WGS sequence"/>
</dbReference>
<name>A0ABS3FNJ5_9CYAN</name>
<dbReference type="RefSeq" id="WP_207087234.1">
    <property type="nucleotide sequence ID" value="NZ_JAFLQW010000166.1"/>
</dbReference>
<accession>A0ABS3FNJ5</accession>
<evidence type="ECO:0000313" key="1">
    <source>
        <dbReference type="EMBL" id="MBO0348689.1"/>
    </source>
</evidence>
<proteinExistence type="predicted"/>